<reference evidence="1 4" key="2">
    <citation type="submission" date="2017-08" db="EMBL/GenBank/DDBJ databases">
        <title>The complete genome sequence of moderately halophilic actinomycete Actinopolyspora erythraea YIM 90600, the producer of novel erythromycin, novel actinopolysporins A-C and tubercidin.</title>
        <authorList>
            <person name="Yin M."/>
            <person name="Tang S."/>
        </authorList>
    </citation>
    <scope>NUCLEOTIDE SEQUENCE [LARGE SCALE GENOMIC DNA]</scope>
    <source>
        <strain evidence="1 4">YIM 90600</strain>
    </source>
</reference>
<accession>A0A099D4B5</accession>
<gene>
    <name evidence="1" type="ORF">CDG81_13730</name>
    <name evidence="2" type="ORF">IL38_16085</name>
</gene>
<dbReference type="AlphaFoldDB" id="A0A099D4B5"/>
<evidence type="ECO:0000313" key="4">
    <source>
        <dbReference type="Proteomes" id="UP000215043"/>
    </source>
</evidence>
<reference evidence="2 3" key="1">
    <citation type="journal article" date="2014" name="PLoS ONE">
        <title>Identification and Characterization of a New Erythromycin Biosynthetic Gene Cluster in Actinopolyspora erythraea YIM90600, a Novel Erythronolide-Producing Halophilic Actinomycete Isolated from Salt Field.</title>
        <authorList>
            <person name="Chen D."/>
            <person name="Feng J."/>
            <person name="Huang L."/>
            <person name="Zhang Q."/>
            <person name="Wu J."/>
            <person name="Zhu X."/>
            <person name="Duan Y."/>
            <person name="Xu Z."/>
        </authorList>
    </citation>
    <scope>NUCLEOTIDE SEQUENCE [LARGE SCALE GENOMIC DNA]</scope>
    <source>
        <strain evidence="2 3">YIM90600</strain>
    </source>
</reference>
<dbReference type="OrthoDB" id="9791689at2"/>
<protein>
    <submittedName>
        <fullName evidence="1">Uncharacterized protein</fullName>
    </submittedName>
</protein>
<dbReference type="SUPFAM" id="SSF54373">
    <property type="entry name" value="FAD-linked reductases, C-terminal domain"/>
    <property type="match status" value="1"/>
</dbReference>
<dbReference type="EMBL" id="JPMV01000028">
    <property type="protein sequence ID" value="KGI80647.1"/>
    <property type="molecule type" value="Genomic_DNA"/>
</dbReference>
<evidence type="ECO:0000313" key="1">
    <source>
        <dbReference type="EMBL" id="ASU79172.1"/>
    </source>
</evidence>
<proteinExistence type="predicted"/>
<keyword evidence="3" id="KW-1185">Reference proteome</keyword>
<dbReference type="Proteomes" id="UP000029737">
    <property type="component" value="Unassembled WGS sequence"/>
</dbReference>
<evidence type="ECO:0000313" key="3">
    <source>
        <dbReference type="Proteomes" id="UP000029737"/>
    </source>
</evidence>
<dbReference type="EMBL" id="CP022752">
    <property type="protein sequence ID" value="ASU79172.1"/>
    <property type="molecule type" value="Genomic_DNA"/>
</dbReference>
<dbReference type="eggNOG" id="COG0654">
    <property type="taxonomic scope" value="Bacteria"/>
</dbReference>
<sequence length="148" mass="16722">MAAVPPSTSELIYAVHQDGFAGHMLRTPEVGRFHLQCAPTATTRDWPQERIEAELCYRLAIGDALALGDALRSRLHDGDTTGLDIYSDRRLRVVWQAQQFADWLLHLINLSAEDSAFTHQLARSRLAELRRKQERASGPMVRRELCGN</sequence>
<evidence type="ECO:0000313" key="2">
    <source>
        <dbReference type="EMBL" id="KGI80647.1"/>
    </source>
</evidence>
<dbReference type="RefSeq" id="WP_043574958.1">
    <property type="nucleotide sequence ID" value="NZ_CP022752.1"/>
</dbReference>
<dbReference type="HOGENOM" id="CLU_1754915_0_0_11"/>
<organism evidence="1 4">
    <name type="scientific">Actinopolyspora erythraea</name>
    <dbReference type="NCBI Taxonomy" id="414996"/>
    <lineage>
        <taxon>Bacteria</taxon>
        <taxon>Bacillati</taxon>
        <taxon>Actinomycetota</taxon>
        <taxon>Actinomycetes</taxon>
        <taxon>Actinopolysporales</taxon>
        <taxon>Actinopolysporaceae</taxon>
        <taxon>Actinopolyspora</taxon>
    </lineage>
</organism>
<dbReference type="Gene3D" id="3.30.9.10">
    <property type="entry name" value="D-Amino Acid Oxidase, subunit A, domain 2"/>
    <property type="match status" value="1"/>
</dbReference>
<dbReference type="KEGG" id="aey:CDG81_13730"/>
<dbReference type="Proteomes" id="UP000215043">
    <property type="component" value="Chromosome"/>
</dbReference>
<name>A0A099D4B5_9ACTN</name>